<reference evidence="2 3" key="1">
    <citation type="submission" date="2017-01" db="EMBL/GenBank/DDBJ databases">
        <title>Genome sequence of Rhodoferax antarcticus ANT.BR, a psychrophilic purple nonsulfur bacterium from an Antarctic microbial mat.</title>
        <authorList>
            <person name="Baker J."/>
            <person name="Riester C."/>
            <person name="Skinner B."/>
            <person name="Newell A."/>
            <person name="Swingley W."/>
            <person name="Madigan M."/>
            <person name="Jung D."/>
            <person name="Asao M."/>
            <person name="Chen M."/>
            <person name="Loughlin P."/>
            <person name="Pan H."/>
            <person name="Lin S."/>
            <person name="Li N."/>
            <person name="Shaw J."/>
            <person name="Prado M."/>
            <person name="Sherman C."/>
            <person name="Li X."/>
            <person name="Tang J."/>
            <person name="Blankenship R."/>
            <person name="Zhao T."/>
            <person name="Touchman J."/>
            <person name="Sattley M."/>
        </authorList>
    </citation>
    <scope>NUCLEOTIDE SEQUENCE [LARGE SCALE GENOMIC DNA]</scope>
    <source>
        <strain evidence="2 3">ANT.BR</strain>
    </source>
</reference>
<dbReference type="RefSeq" id="WP_075587928.1">
    <property type="nucleotide sequence ID" value="NZ_MSYM01000018.1"/>
</dbReference>
<dbReference type="AlphaFoldDB" id="A0A1Q8YAX9"/>
<dbReference type="InterPro" id="IPR002716">
    <property type="entry name" value="PIN_dom"/>
</dbReference>
<dbReference type="Proteomes" id="UP000185911">
    <property type="component" value="Unassembled WGS sequence"/>
</dbReference>
<feature type="domain" description="PIN" evidence="1">
    <location>
        <begin position="4"/>
        <end position="124"/>
    </location>
</feature>
<dbReference type="CDD" id="cd18683">
    <property type="entry name" value="PIN_VapC-like"/>
    <property type="match status" value="1"/>
</dbReference>
<keyword evidence="3" id="KW-1185">Reference proteome</keyword>
<name>A0A1Q8YAX9_9BURK</name>
<dbReference type="SUPFAM" id="SSF88723">
    <property type="entry name" value="PIN domain-like"/>
    <property type="match status" value="1"/>
</dbReference>
<dbReference type="InterPro" id="IPR029060">
    <property type="entry name" value="PIN-like_dom_sf"/>
</dbReference>
<protein>
    <submittedName>
        <fullName evidence="2">PilT domain protein</fullName>
    </submittedName>
</protein>
<proteinExistence type="predicted"/>
<accession>A0A1Q8YAX9</accession>
<dbReference type="STRING" id="81479.RA876_13130"/>
<evidence type="ECO:0000259" key="1">
    <source>
        <dbReference type="Pfam" id="PF01850"/>
    </source>
</evidence>
<evidence type="ECO:0000313" key="3">
    <source>
        <dbReference type="Proteomes" id="UP000185911"/>
    </source>
</evidence>
<evidence type="ECO:0000313" key="2">
    <source>
        <dbReference type="EMBL" id="OLP05049.1"/>
    </source>
</evidence>
<comment type="caution">
    <text evidence="2">The sequence shown here is derived from an EMBL/GenBank/DDBJ whole genome shotgun (WGS) entry which is preliminary data.</text>
</comment>
<dbReference type="EMBL" id="MSYM01000018">
    <property type="protein sequence ID" value="OLP05049.1"/>
    <property type="molecule type" value="Genomic_DNA"/>
</dbReference>
<gene>
    <name evidence="2" type="ORF">BLL52_3869</name>
</gene>
<sequence>MIGLDTNVLARYYVASPDEGTQQQSALARELIESGKRFFVCKSVVLELEWVLRGYYKSPVADVLTVLRHLLSMPNIEIEDSIAMVAATDALADGFDFADALHHASCRLCRQMLTFDDKKFARRAALKGWKPSVLVVR</sequence>
<dbReference type="Gene3D" id="3.40.50.1010">
    <property type="entry name" value="5'-nuclease"/>
    <property type="match status" value="1"/>
</dbReference>
<dbReference type="Pfam" id="PF01850">
    <property type="entry name" value="PIN"/>
    <property type="match status" value="1"/>
</dbReference>
<organism evidence="2 3">
    <name type="scientific">Rhodoferax antarcticus ANT.BR</name>
    <dbReference type="NCBI Taxonomy" id="1111071"/>
    <lineage>
        <taxon>Bacteria</taxon>
        <taxon>Pseudomonadati</taxon>
        <taxon>Pseudomonadota</taxon>
        <taxon>Betaproteobacteria</taxon>
        <taxon>Burkholderiales</taxon>
        <taxon>Comamonadaceae</taxon>
        <taxon>Rhodoferax</taxon>
    </lineage>
</organism>